<organism evidence="2 3">
    <name type="scientific">Marinoscillum furvescens DSM 4134</name>
    <dbReference type="NCBI Taxonomy" id="1122208"/>
    <lineage>
        <taxon>Bacteria</taxon>
        <taxon>Pseudomonadati</taxon>
        <taxon>Bacteroidota</taxon>
        <taxon>Cytophagia</taxon>
        <taxon>Cytophagales</taxon>
        <taxon>Reichenbachiellaceae</taxon>
        <taxon>Marinoscillum</taxon>
    </lineage>
</organism>
<gene>
    <name evidence="2" type="ORF">C7460_113137</name>
</gene>
<keyword evidence="3" id="KW-1185">Reference proteome</keyword>
<dbReference type="AlphaFoldDB" id="A0A3D9L413"/>
<dbReference type="EMBL" id="QREG01000013">
    <property type="protein sequence ID" value="RED97088.1"/>
    <property type="molecule type" value="Genomic_DNA"/>
</dbReference>
<proteinExistence type="predicted"/>
<evidence type="ECO:0000259" key="1">
    <source>
        <dbReference type="PROSITE" id="PS50093"/>
    </source>
</evidence>
<feature type="domain" description="PKD" evidence="1">
    <location>
        <begin position="49"/>
        <end position="106"/>
    </location>
</feature>
<evidence type="ECO:0000313" key="3">
    <source>
        <dbReference type="Proteomes" id="UP000256779"/>
    </source>
</evidence>
<dbReference type="RefSeq" id="WP_147302964.1">
    <property type="nucleotide sequence ID" value="NZ_QREG01000013.1"/>
</dbReference>
<dbReference type="PROSITE" id="PS50093">
    <property type="entry name" value="PKD"/>
    <property type="match status" value="1"/>
</dbReference>
<evidence type="ECO:0000313" key="2">
    <source>
        <dbReference type="EMBL" id="RED97088.1"/>
    </source>
</evidence>
<protein>
    <recommendedName>
        <fullName evidence="1">PKD domain-containing protein</fullName>
    </recommendedName>
</protein>
<accession>A0A3D9L413</accession>
<dbReference type="OrthoDB" id="9802683at2"/>
<sequence length="185" mass="19953">MTVASILTSVLLVFNSNEGTTSAVGDYPSAIGEAKCVVLDATANVQYEGQQLSYTWLFEDGSEAEGLSVEKCFDELGTYRATLTVTEDATGAQVDEAPVEIAIRSEAELNVKQVPQEDGTYQLAGNLEFSDANTEIKYYWDIDGSYHVGDAPEELVEAGTSVRLLAKFTYDGKPTQLAKTVTIGE</sequence>
<dbReference type="InterPro" id="IPR013783">
    <property type="entry name" value="Ig-like_fold"/>
</dbReference>
<comment type="caution">
    <text evidence="2">The sequence shown here is derived from an EMBL/GenBank/DDBJ whole genome shotgun (WGS) entry which is preliminary data.</text>
</comment>
<dbReference type="Pfam" id="PF18911">
    <property type="entry name" value="PKD_4"/>
    <property type="match status" value="1"/>
</dbReference>
<dbReference type="SUPFAM" id="SSF49299">
    <property type="entry name" value="PKD domain"/>
    <property type="match status" value="1"/>
</dbReference>
<dbReference type="Gene3D" id="2.60.40.10">
    <property type="entry name" value="Immunoglobulins"/>
    <property type="match status" value="1"/>
</dbReference>
<reference evidence="2 3" key="1">
    <citation type="submission" date="2018-07" db="EMBL/GenBank/DDBJ databases">
        <title>Genomic Encyclopedia of Type Strains, Phase IV (KMG-IV): sequencing the most valuable type-strain genomes for metagenomic binning, comparative biology and taxonomic classification.</title>
        <authorList>
            <person name="Goeker M."/>
        </authorList>
    </citation>
    <scope>NUCLEOTIDE SEQUENCE [LARGE SCALE GENOMIC DNA]</scope>
    <source>
        <strain evidence="2 3">DSM 4134</strain>
    </source>
</reference>
<dbReference type="InterPro" id="IPR035986">
    <property type="entry name" value="PKD_dom_sf"/>
</dbReference>
<dbReference type="Proteomes" id="UP000256779">
    <property type="component" value="Unassembled WGS sequence"/>
</dbReference>
<name>A0A3D9L413_MARFU</name>
<dbReference type="CDD" id="cd00146">
    <property type="entry name" value="PKD"/>
    <property type="match status" value="1"/>
</dbReference>
<dbReference type="InterPro" id="IPR000601">
    <property type="entry name" value="PKD_dom"/>
</dbReference>